<dbReference type="RefSeq" id="WP_066669812.1">
    <property type="nucleotide sequence ID" value="NZ_LYVF01000178.1"/>
</dbReference>
<dbReference type="Pfam" id="PF02561">
    <property type="entry name" value="FliS"/>
    <property type="match status" value="1"/>
</dbReference>
<comment type="similarity">
    <text evidence="2 6">Belongs to the FliS family.</text>
</comment>
<comment type="subcellular location">
    <subcellularLocation>
        <location evidence="1 6">Cytoplasm</location>
        <location evidence="1 6">Cytosol</location>
    </subcellularLocation>
</comment>
<accession>A0A1B7LCB8</accession>
<dbReference type="PANTHER" id="PTHR34773:SF1">
    <property type="entry name" value="FLAGELLAR SECRETION CHAPERONE FLIS"/>
    <property type="match status" value="1"/>
</dbReference>
<dbReference type="GO" id="GO:0071973">
    <property type="term" value="P:bacterial-type flagellum-dependent cell motility"/>
    <property type="evidence" value="ECO:0007669"/>
    <property type="project" value="TreeGrafter"/>
</dbReference>
<dbReference type="NCBIfam" id="TIGR00208">
    <property type="entry name" value="fliS"/>
    <property type="match status" value="1"/>
</dbReference>
<keyword evidence="7" id="KW-0969">Cilium</keyword>
<evidence type="ECO:0000256" key="3">
    <source>
        <dbReference type="ARBA" id="ARBA00022490"/>
    </source>
</evidence>
<keyword evidence="8" id="KW-1185">Reference proteome</keyword>
<keyword evidence="5" id="KW-0143">Chaperone</keyword>
<dbReference type="GO" id="GO:0044780">
    <property type="term" value="P:bacterial-type flagellum assembly"/>
    <property type="evidence" value="ECO:0007669"/>
    <property type="project" value="InterPro"/>
</dbReference>
<evidence type="ECO:0000313" key="8">
    <source>
        <dbReference type="Proteomes" id="UP000078532"/>
    </source>
</evidence>
<dbReference type="PANTHER" id="PTHR34773">
    <property type="entry name" value="FLAGELLAR SECRETION CHAPERONE FLIS"/>
    <property type="match status" value="1"/>
</dbReference>
<keyword evidence="4 6" id="KW-1005">Bacterial flagellum biogenesis</keyword>
<dbReference type="STRING" id="1838280.A6M21_13505"/>
<protein>
    <recommendedName>
        <fullName evidence="6">Flagellar secretion chaperone FliS</fullName>
    </recommendedName>
</protein>
<dbReference type="SUPFAM" id="SSF101116">
    <property type="entry name" value="Flagellar export chaperone FliS"/>
    <property type="match status" value="1"/>
</dbReference>
<comment type="caution">
    <text evidence="7">The sequence shown here is derived from an EMBL/GenBank/DDBJ whole genome shotgun (WGS) entry which is preliminary data.</text>
</comment>
<keyword evidence="7" id="KW-0966">Cell projection</keyword>
<reference evidence="7 8" key="1">
    <citation type="submission" date="2016-04" db="EMBL/GenBank/DDBJ databases">
        <authorList>
            <person name="Evans L.H."/>
            <person name="Alamgir A."/>
            <person name="Owens N."/>
            <person name="Weber N.D."/>
            <person name="Virtaneva K."/>
            <person name="Barbian K."/>
            <person name="Babar A."/>
            <person name="Rosenke K."/>
        </authorList>
    </citation>
    <scope>NUCLEOTIDE SEQUENCE [LARGE SCALE GENOMIC DNA]</scope>
    <source>
        <strain evidence="7 8">LMa1</strain>
    </source>
</reference>
<evidence type="ECO:0000256" key="4">
    <source>
        <dbReference type="ARBA" id="ARBA00022795"/>
    </source>
</evidence>
<evidence type="ECO:0000256" key="2">
    <source>
        <dbReference type="ARBA" id="ARBA00008787"/>
    </source>
</evidence>
<keyword evidence="3 6" id="KW-0963">Cytoplasm</keyword>
<evidence type="ECO:0000256" key="1">
    <source>
        <dbReference type="ARBA" id="ARBA00004514"/>
    </source>
</evidence>
<gene>
    <name evidence="7" type="ORF">A6M21_13505</name>
</gene>
<name>A0A1B7LCB8_9FIRM</name>
<evidence type="ECO:0000313" key="7">
    <source>
        <dbReference type="EMBL" id="OAT80379.1"/>
    </source>
</evidence>
<evidence type="ECO:0000256" key="5">
    <source>
        <dbReference type="ARBA" id="ARBA00023186"/>
    </source>
</evidence>
<dbReference type="CDD" id="cd16098">
    <property type="entry name" value="FliS"/>
    <property type="match status" value="1"/>
</dbReference>
<dbReference type="GO" id="GO:0005829">
    <property type="term" value="C:cytosol"/>
    <property type="evidence" value="ECO:0007669"/>
    <property type="project" value="UniProtKB-SubCell"/>
</dbReference>
<dbReference type="Gene3D" id="1.20.120.340">
    <property type="entry name" value="Flagellar protein FliS"/>
    <property type="match status" value="1"/>
</dbReference>
<dbReference type="PIRSF" id="PIRSF039090">
    <property type="entry name" value="Flis"/>
    <property type="match status" value="1"/>
</dbReference>
<sequence length="140" mass="15761">MVYPVQAPFQNPYRRYREQSIQTASPGKLIIMLYDGLVSSLSQAGEAIRDGRIEEAHNKLIKSQDIILELDASLNMEFEISRHLHAVYDFLYRQAVKANVDKDFKIAESCLVMARELRDAWLQAANSQVGSTLASSADAK</sequence>
<dbReference type="Proteomes" id="UP000078532">
    <property type="component" value="Unassembled WGS sequence"/>
</dbReference>
<dbReference type="EMBL" id="LYVF01000178">
    <property type="protein sequence ID" value="OAT80379.1"/>
    <property type="molecule type" value="Genomic_DNA"/>
</dbReference>
<keyword evidence="7" id="KW-0282">Flagellum</keyword>
<evidence type="ECO:0000256" key="6">
    <source>
        <dbReference type="PIRNR" id="PIRNR039090"/>
    </source>
</evidence>
<proteinExistence type="inferred from homology"/>
<dbReference type="InterPro" id="IPR036584">
    <property type="entry name" value="FliS_sf"/>
</dbReference>
<dbReference type="InterPro" id="IPR003713">
    <property type="entry name" value="FliS"/>
</dbReference>
<dbReference type="AlphaFoldDB" id="A0A1B7LCB8"/>
<organism evidence="7 8">
    <name type="scientific">Desulfotomaculum copahuensis</name>
    <dbReference type="NCBI Taxonomy" id="1838280"/>
    <lineage>
        <taxon>Bacteria</taxon>
        <taxon>Bacillati</taxon>
        <taxon>Bacillota</taxon>
        <taxon>Clostridia</taxon>
        <taxon>Eubacteriales</taxon>
        <taxon>Desulfotomaculaceae</taxon>
        <taxon>Desulfotomaculum</taxon>
    </lineage>
</organism>